<dbReference type="SUPFAM" id="SSF116726">
    <property type="entry name" value="TrkA C-terminal domain-like"/>
    <property type="match status" value="2"/>
</dbReference>
<dbReference type="EMBL" id="AOSV01000030">
    <property type="protein sequence ID" value="EMG36281.1"/>
    <property type="molecule type" value="Genomic_DNA"/>
</dbReference>
<evidence type="ECO:0000313" key="9">
    <source>
        <dbReference type="EMBL" id="EMG36281.1"/>
    </source>
</evidence>
<keyword evidence="4" id="KW-0630">Potassium</keyword>
<dbReference type="PROSITE" id="PS51202">
    <property type="entry name" value="RCK_C"/>
    <property type="match status" value="2"/>
</dbReference>
<evidence type="ECO:0000313" key="10">
    <source>
        <dbReference type="Proteomes" id="UP000011922"/>
    </source>
</evidence>
<dbReference type="RefSeq" id="WP_005988176.1">
    <property type="nucleotide sequence ID" value="NZ_AOSV01000030.1"/>
</dbReference>
<dbReference type="NCBIfam" id="NF007031">
    <property type="entry name" value="PRK09496.1-2"/>
    <property type="match status" value="1"/>
</dbReference>
<name>M5Q000_DESAF</name>
<evidence type="ECO:0000259" key="8">
    <source>
        <dbReference type="PROSITE" id="PS51202"/>
    </source>
</evidence>
<evidence type="ECO:0000256" key="2">
    <source>
        <dbReference type="ARBA" id="ARBA00022448"/>
    </source>
</evidence>
<comment type="caution">
    <text evidence="9">The sequence shown here is derived from an EMBL/GenBank/DDBJ whole genome shotgun (WGS) entry which is preliminary data.</text>
</comment>
<feature type="domain" description="RCK C-terminal" evidence="8">
    <location>
        <begin position="140"/>
        <end position="224"/>
    </location>
</feature>
<evidence type="ECO:0000256" key="3">
    <source>
        <dbReference type="ARBA" id="ARBA00022538"/>
    </source>
</evidence>
<dbReference type="InterPro" id="IPR036291">
    <property type="entry name" value="NAD(P)-bd_dom_sf"/>
</dbReference>
<dbReference type="Gene3D" id="3.30.70.1450">
    <property type="entry name" value="Regulator of K+ conductance, C-terminal domain"/>
    <property type="match status" value="2"/>
</dbReference>
<organism evidence="9 10">
    <name type="scientific">Desulfocurvibacter africanus PCS</name>
    <dbReference type="NCBI Taxonomy" id="1262666"/>
    <lineage>
        <taxon>Bacteria</taxon>
        <taxon>Pseudomonadati</taxon>
        <taxon>Thermodesulfobacteriota</taxon>
        <taxon>Desulfovibrionia</taxon>
        <taxon>Desulfovibrionales</taxon>
        <taxon>Desulfovibrionaceae</taxon>
        <taxon>Desulfocurvibacter</taxon>
    </lineage>
</organism>
<dbReference type="SUPFAM" id="SSF51735">
    <property type="entry name" value="NAD(P)-binding Rossmann-fold domains"/>
    <property type="match status" value="2"/>
</dbReference>
<dbReference type="NCBIfam" id="NF007041">
    <property type="entry name" value="PRK09496.3-4"/>
    <property type="match status" value="1"/>
</dbReference>
<dbReference type="PANTHER" id="PTHR43833:SF5">
    <property type="entry name" value="TRK SYSTEM POTASSIUM UPTAKE PROTEIN TRKA"/>
    <property type="match status" value="1"/>
</dbReference>
<dbReference type="InterPro" id="IPR006036">
    <property type="entry name" value="K_uptake_TrkA"/>
</dbReference>
<dbReference type="PROSITE" id="PS51201">
    <property type="entry name" value="RCK_N"/>
    <property type="match status" value="2"/>
</dbReference>
<evidence type="ECO:0000256" key="4">
    <source>
        <dbReference type="ARBA" id="ARBA00022958"/>
    </source>
</evidence>
<dbReference type="GO" id="GO:0005886">
    <property type="term" value="C:plasma membrane"/>
    <property type="evidence" value="ECO:0007669"/>
    <property type="project" value="InterPro"/>
</dbReference>
<reference evidence="9 10" key="1">
    <citation type="journal article" date="2013" name="Genome Announc.">
        <title>Draft Genome Sequence for Desulfovibrio africanus Strain PCS.</title>
        <authorList>
            <person name="Brown S.D."/>
            <person name="Utturkar S.M."/>
            <person name="Arkin A.P."/>
            <person name="Deutschbauer A.M."/>
            <person name="Elias D.A."/>
            <person name="Hazen T.C."/>
            <person name="Chakraborty R."/>
        </authorList>
    </citation>
    <scope>NUCLEOTIDE SEQUENCE [LARGE SCALE GENOMIC DNA]</scope>
    <source>
        <strain evidence="9 10">PCS</strain>
    </source>
</reference>
<dbReference type="Proteomes" id="UP000011922">
    <property type="component" value="Unassembled WGS sequence"/>
</dbReference>
<dbReference type="GO" id="GO:0015079">
    <property type="term" value="F:potassium ion transmembrane transporter activity"/>
    <property type="evidence" value="ECO:0007669"/>
    <property type="project" value="InterPro"/>
</dbReference>
<dbReference type="InterPro" id="IPR050721">
    <property type="entry name" value="Trk_Ktr_HKT_K-transport"/>
</dbReference>
<feature type="domain" description="RCK C-terminal" evidence="8">
    <location>
        <begin position="366"/>
        <end position="447"/>
    </location>
</feature>
<dbReference type="InterPro" id="IPR006037">
    <property type="entry name" value="RCK_C"/>
</dbReference>
<keyword evidence="5" id="KW-0520">NAD</keyword>
<evidence type="ECO:0000256" key="5">
    <source>
        <dbReference type="ARBA" id="ARBA00023027"/>
    </source>
</evidence>
<dbReference type="Pfam" id="PF02254">
    <property type="entry name" value="TrkA_N"/>
    <property type="match status" value="2"/>
</dbReference>
<dbReference type="PRINTS" id="PR00335">
    <property type="entry name" value="KUPTAKETRKA"/>
</dbReference>
<keyword evidence="2" id="KW-0813">Transport</keyword>
<proteinExistence type="predicted"/>
<keyword evidence="3" id="KW-0633">Potassium transport</keyword>
<dbReference type="NCBIfam" id="NF007032">
    <property type="entry name" value="PRK09496.1-4"/>
    <property type="match status" value="1"/>
</dbReference>
<evidence type="ECO:0000259" key="7">
    <source>
        <dbReference type="PROSITE" id="PS51201"/>
    </source>
</evidence>
<feature type="domain" description="RCK N-terminal" evidence="7">
    <location>
        <begin position="1"/>
        <end position="118"/>
    </location>
</feature>
<accession>M5Q000</accession>
<dbReference type="NCBIfam" id="NF007039">
    <property type="entry name" value="PRK09496.3-2"/>
    <property type="match status" value="1"/>
</dbReference>
<gene>
    <name evidence="9" type="ORF">PCS_02784</name>
</gene>
<dbReference type="InterPro" id="IPR003148">
    <property type="entry name" value="RCK_N"/>
</dbReference>
<dbReference type="AlphaFoldDB" id="M5Q000"/>
<dbReference type="OrthoDB" id="9775180at2"/>
<dbReference type="PANTHER" id="PTHR43833">
    <property type="entry name" value="POTASSIUM CHANNEL PROTEIN 2-RELATED-RELATED"/>
    <property type="match status" value="1"/>
</dbReference>
<keyword evidence="6" id="KW-0406">Ion transport</keyword>
<dbReference type="InterPro" id="IPR036721">
    <property type="entry name" value="RCK_C_sf"/>
</dbReference>
<dbReference type="PATRIC" id="fig|1262666.3.peg.2815"/>
<dbReference type="Gene3D" id="3.40.50.720">
    <property type="entry name" value="NAD(P)-binding Rossmann-like Domain"/>
    <property type="match status" value="2"/>
</dbReference>
<evidence type="ECO:0000256" key="6">
    <source>
        <dbReference type="ARBA" id="ARBA00023065"/>
    </source>
</evidence>
<sequence>MRIVIVGAGEVGFHIAERLAFENKEVVVVDKSPEALKRVSEHLDVQTVEGSGSSPGVLERAGLKESDILLAVTDSDEANLIVCFFARSIAPKALKVARIRNEEYSSYLGRDGLLDISLVINPDVEVVNSILRIVSAPGAVEVNEFADGRISMVGKRLPAESALCGINLMQLPELTGGVRVIVAAVLREERLIIPRGTDRLFQGDLVYFVCEKKDLNKVMEIFGSRVEPIRDIMIVGGGKIGLRLARELEKRHISVKLVEKSMDRSQDLSAVLDRTIVLHGNGTDHEILTQENVGAMDMVMALTGDEETNILTTLLARRLGAKRAVVRVNKLAYIRLVQAMGIENIVSPRLSAIHSILRHIRSGRIISTVSIKGEDAEVMEALALEGSDIVGRPLKSVRFPREALLLTIVRAGEVVIPHGDTVIQPQDRVIVLTSRQALPKVERVLAGKR</sequence>
<dbReference type="Pfam" id="PF02080">
    <property type="entry name" value="TrkA_C"/>
    <property type="match status" value="2"/>
</dbReference>
<protein>
    <recommendedName>
        <fullName evidence="1">Trk system potassium uptake protein TrkA</fullName>
    </recommendedName>
</protein>
<evidence type="ECO:0000256" key="1">
    <source>
        <dbReference type="ARBA" id="ARBA00017378"/>
    </source>
</evidence>
<feature type="domain" description="RCK N-terminal" evidence="7">
    <location>
        <begin position="229"/>
        <end position="346"/>
    </location>
</feature>